<keyword evidence="4 9" id="KW-1133">Transmembrane helix</keyword>
<dbReference type="EMBL" id="CAJNOJ010000109">
    <property type="protein sequence ID" value="CAF1130198.1"/>
    <property type="molecule type" value="Genomic_DNA"/>
</dbReference>
<feature type="transmembrane region" description="Helical" evidence="9">
    <location>
        <begin position="263"/>
        <end position="284"/>
    </location>
</feature>
<dbReference type="GO" id="GO:0043005">
    <property type="term" value="C:neuron projection"/>
    <property type="evidence" value="ECO:0007669"/>
    <property type="project" value="TreeGrafter"/>
</dbReference>
<dbReference type="EMBL" id="CAJNOR010001825">
    <property type="protein sequence ID" value="CAF1205132.1"/>
    <property type="molecule type" value="Genomic_DNA"/>
</dbReference>
<evidence type="ECO:0000256" key="8">
    <source>
        <dbReference type="ARBA" id="ARBA00023224"/>
    </source>
</evidence>
<feature type="transmembrane region" description="Helical" evidence="9">
    <location>
        <begin position="203"/>
        <end position="226"/>
    </location>
</feature>
<dbReference type="AlphaFoldDB" id="A0A814RBG2"/>
<organism evidence="11 14">
    <name type="scientific">Adineta ricciae</name>
    <name type="common">Rotifer</name>
    <dbReference type="NCBI Taxonomy" id="249248"/>
    <lineage>
        <taxon>Eukaryota</taxon>
        <taxon>Metazoa</taxon>
        <taxon>Spiralia</taxon>
        <taxon>Gnathifera</taxon>
        <taxon>Rotifera</taxon>
        <taxon>Eurotatoria</taxon>
        <taxon>Bdelloidea</taxon>
        <taxon>Adinetida</taxon>
        <taxon>Adinetidae</taxon>
        <taxon>Adineta</taxon>
    </lineage>
</organism>
<keyword evidence="8" id="KW-0807">Transducer</keyword>
<dbReference type="InterPro" id="IPR017452">
    <property type="entry name" value="GPCR_Rhodpsn_7TM"/>
</dbReference>
<feature type="transmembrane region" description="Helical" evidence="9">
    <location>
        <begin position="140"/>
        <end position="159"/>
    </location>
</feature>
<evidence type="ECO:0000313" key="12">
    <source>
        <dbReference type="EMBL" id="CAF1205132.1"/>
    </source>
</evidence>
<reference evidence="11" key="1">
    <citation type="submission" date="2021-02" db="EMBL/GenBank/DDBJ databases">
        <authorList>
            <person name="Nowell W R."/>
        </authorList>
    </citation>
    <scope>NUCLEOTIDE SEQUENCE</scope>
</reference>
<dbReference type="SUPFAM" id="SSF81321">
    <property type="entry name" value="Family A G protein-coupled receptor-like"/>
    <property type="match status" value="1"/>
</dbReference>
<protein>
    <recommendedName>
        <fullName evidence="10">G-protein coupled receptors family 1 profile domain-containing protein</fullName>
    </recommendedName>
</protein>
<evidence type="ECO:0000313" key="11">
    <source>
        <dbReference type="EMBL" id="CAF1130198.1"/>
    </source>
</evidence>
<keyword evidence="13" id="KW-1185">Reference proteome</keyword>
<evidence type="ECO:0000313" key="13">
    <source>
        <dbReference type="Proteomes" id="UP000663828"/>
    </source>
</evidence>
<evidence type="ECO:0000256" key="6">
    <source>
        <dbReference type="ARBA" id="ARBA00023136"/>
    </source>
</evidence>
<accession>A0A814RBG2</accession>
<evidence type="ECO:0000256" key="4">
    <source>
        <dbReference type="ARBA" id="ARBA00022989"/>
    </source>
</evidence>
<feature type="transmembrane region" description="Helical" evidence="9">
    <location>
        <begin position="57"/>
        <end position="76"/>
    </location>
</feature>
<dbReference type="Gene3D" id="1.20.1070.10">
    <property type="entry name" value="Rhodopsin 7-helix transmembrane proteins"/>
    <property type="match status" value="1"/>
</dbReference>
<evidence type="ECO:0000256" key="1">
    <source>
        <dbReference type="ARBA" id="ARBA00004651"/>
    </source>
</evidence>
<keyword evidence="5" id="KW-0297">G-protein coupled receptor</keyword>
<evidence type="ECO:0000313" key="14">
    <source>
        <dbReference type="Proteomes" id="UP000663852"/>
    </source>
</evidence>
<dbReference type="GO" id="GO:0004930">
    <property type="term" value="F:G protein-coupled receptor activity"/>
    <property type="evidence" value="ECO:0007669"/>
    <property type="project" value="UniProtKB-KW"/>
</dbReference>
<proteinExistence type="predicted"/>
<dbReference type="InterPro" id="IPR000276">
    <property type="entry name" value="GPCR_Rhodpsn"/>
</dbReference>
<comment type="subcellular location">
    <subcellularLocation>
        <location evidence="1">Cell membrane</location>
        <topology evidence="1">Multi-pass membrane protein</topology>
    </subcellularLocation>
</comment>
<name>A0A814RBG2_ADIRI</name>
<dbReference type="OrthoDB" id="9988072at2759"/>
<feature type="transmembrane region" description="Helical" evidence="9">
    <location>
        <begin position="20"/>
        <end position="45"/>
    </location>
</feature>
<dbReference type="PRINTS" id="PR00237">
    <property type="entry name" value="GPCRRHODOPSN"/>
</dbReference>
<evidence type="ECO:0000256" key="2">
    <source>
        <dbReference type="ARBA" id="ARBA00022475"/>
    </source>
</evidence>
<keyword evidence="2" id="KW-1003">Cell membrane</keyword>
<dbReference type="PROSITE" id="PS50262">
    <property type="entry name" value="G_PROTEIN_RECEP_F1_2"/>
    <property type="match status" value="1"/>
</dbReference>
<evidence type="ECO:0000259" key="10">
    <source>
        <dbReference type="PROSITE" id="PS50262"/>
    </source>
</evidence>
<gene>
    <name evidence="11" type="ORF">EDS130_LOCUS21535</name>
    <name evidence="12" type="ORF">XAT740_LOCUS23898</name>
</gene>
<dbReference type="Proteomes" id="UP000663828">
    <property type="component" value="Unassembled WGS sequence"/>
</dbReference>
<evidence type="ECO:0000256" key="9">
    <source>
        <dbReference type="SAM" id="Phobius"/>
    </source>
</evidence>
<feature type="transmembrane region" description="Helical" evidence="9">
    <location>
        <begin position="106"/>
        <end position="128"/>
    </location>
</feature>
<dbReference type="PANTHER" id="PTHR24229:SF40">
    <property type="entry name" value="ALLATOSTATIN C RECEPTOR 1-RELATED"/>
    <property type="match status" value="1"/>
</dbReference>
<evidence type="ECO:0000256" key="7">
    <source>
        <dbReference type="ARBA" id="ARBA00023170"/>
    </source>
</evidence>
<dbReference type="Proteomes" id="UP000663852">
    <property type="component" value="Unassembled WGS sequence"/>
</dbReference>
<comment type="caution">
    <text evidence="11">The sequence shown here is derived from an EMBL/GenBank/DDBJ whole genome shotgun (WGS) entry which is preliminary data.</text>
</comment>
<feature type="domain" description="G-protein coupled receptors family 1 profile" evidence="10">
    <location>
        <begin position="35"/>
        <end position="326"/>
    </location>
</feature>
<dbReference type="GO" id="GO:0005886">
    <property type="term" value="C:plasma membrane"/>
    <property type="evidence" value="ECO:0007669"/>
    <property type="project" value="UniProtKB-SubCell"/>
</dbReference>
<keyword evidence="7" id="KW-0675">Receptor</keyword>
<keyword evidence="6 9" id="KW-0472">Membrane</keyword>
<dbReference type="PANTHER" id="PTHR24229">
    <property type="entry name" value="NEUROPEPTIDES RECEPTOR"/>
    <property type="match status" value="1"/>
</dbReference>
<keyword evidence="3 9" id="KW-0812">Transmembrane</keyword>
<evidence type="ECO:0000256" key="3">
    <source>
        <dbReference type="ARBA" id="ARBA00022692"/>
    </source>
</evidence>
<dbReference type="GO" id="GO:0042923">
    <property type="term" value="F:neuropeptide binding"/>
    <property type="evidence" value="ECO:0007669"/>
    <property type="project" value="TreeGrafter"/>
</dbReference>
<evidence type="ECO:0000256" key="5">
    <source>
        <dbReference type="ARBA" id="ARBA00023040"/>
    </source>
</evidence>
<sequence>MATSSSAEMFSQTAYPIRIIIPIVYTILLLITLIGNLFNLFALCVSTDQYQRKSIHVLIWNLIVEGTIWSSIFSLVKMVSFADLGEHFALNNGRWLSDSWCKCEMYILRVMDFLLAYTIVFLCFDRCVKRRVFCYGQRRFVTGICIFISLWLIVSYALIPTLFFDQQLQSFNYGSYECVYNETQVNQLTRLDLQHIQTPYRTIYLLDFIFGNVLPAFLMIFFLFFTSSLRRKYKSKTYQLDHIHDDHWKQLDLQSFDDEHPHLFTMVLLLVLVFIFCQFPYYLYQLIRIYNPSIQLHLSSSNLLFAIDIPLITLRLINRAINPWLSFFLVDSIRNASSQICSSFWCCSFLPCLRNRWSCFNDCSTCLTNQWYDVTTNQHIIREIRPTGKLMKKEKVDSNGKHIQQTFEEYVRFDHRPRSTHLSDVNPALVFAGKHMLSTINTVAYGGNTNRMYQDEPRTEL</sequence>
<dbReference type="GO" id="GO:0007218">
    <property type="term" value="P:neuropeptide signaling pathway"/>
    <property type="evidence" value="ECO:0007669"/>
    <property type="project" value="TreeGrafter"/>
</dbReference>